<dbReference type="RefSeq" id="WP_175082831.1">
    <property type="nucleotide sequence ID" value="NZ_JAIVZU010000042.1"/>
</dbReference>
<accession>A0ABT6U1P4</accession>
<name>A0ABT6U1P4_9GAMM</name>
<comment type="caution">
    <text evidence="1">The sequence shown here is derived from an EMBL/GenBank/DDBJ whole genome shotgun (WGS) entry which is preliminary data.</text>
</comment>
<organism evidence="1 2">
    <name type="scientific">Pseudoalteromonas shioyasakiensis</name>
    <dbReference type="NCBI Taxonomy" id="1190813"/>
    <lineage>
        <taxon>Bacteria</taxon>
        <taxon>Pseudomonadati</taxon>
        <taxon>Pseudomonadota</taxon>
        <taxon>Gammaproteobacteria</taxon>
        <taxon>Alteromonadales</taxon>
        <taxon>Pseudoalteromonadaceae</taxon>
        <taxon>Pseudoalteromonas</taxon>
    </lineage>
</organism>
<reference evidence="1 2" key="1">
    <citation type="submission" date="2022-02" db="EMBL/GenBank/DDBJ databases">
        <title>Genome analysis of Beneficial Microorganisms for Coral consortium from Pocillopora damicornis.</title>
        <authorList>
            <person name="Rosado P.M."/>
            <person name="Cardoso P.M."/>
            <person name="Rosado J.G."/>
            <person name="Schultz J."/>
            <person name="Rocha U."/>
            <person name="Costa T.K."/>
            <person name="Peixoto R.S."/>
        </authorList>
    </citation>
    <scope>NUCLEOTIDE SEQUENCE [LARGE SCALE GENOMIC DNA]</scope>
    <source>
        <strain evidence="1 2">BMC5</strain>
    </source>
</reference>
<evidence type="ECO:0000313" key="1">
    <source>
        <dbReference type="EMBL" id="MDI4669747.1"/>
    </source>
</evidence>
<proteinExistence type="predicted"/>
<dbReference type="Proteomes" id="UP001156974">
    <property type="component" value="Unassembled WGS sequence"/>
</dbReference>
<protein>
    <submittedName>
        <fullName evidence="1">Uncharacterized protein</fullName>
    </submittedName>
</protein>
<gene>
    <name evidence="1" type="ORF">MKZ47_11655</name>
</gene>
<dbReference type="EMBL" id="JAKUMG010000005">
    <property type="protein sequence ID" value="MDI4669747.1"/>
    <property type="molecule type" value="Genomic_DNA"/>
</dbReference>
<sequence length="94" mass="10474">MSGTKLYTFLMDWNGGTFISQSRGDNIQEATKGWLNQLSIEEIKTSERSLSLFKSSLQDDLQPIAIEGNTSVWCLSEFISGELAIINIIATLEK</sequence>
<evidence type="ECO:0000313" key="2">
    <source>
        <dbReference type="Proteomes" id="UP001156974"/>
    </source>
</evidence>
<keyword evidence="2" id="KW-1185">Reference proteome</keyword>